<accession>A0A0T9L3R7</accession>
<dbReference type="EMBL" id="CPYI01000005">
    <property type="protein sequence ID" value="CNE56043.1"/>
    <property type="molecule type" value="Genomic_DNA"/>
</dbReference>
<gene>
    <name evidence="1" type="ORF">ERS008491_01600</name>
</gene>
<evidence type="ECO:0000313" key="1">
    <source>
        <dbReference type="EMBL" id="CNE56043.1"/>
    </source>
</evidence>
<dbReference type="Proteomes" id="UP000045824">
    <property type="component" value="Unassembled WGS sequence"/>
</dbReference>
<dbReference type="RefSeq" id="WP_072087539.1">
    <property type="nucleotide sequence ID" value="NZ_CABMLW010000004.1"/>
</dbReference>
<protein>
    <submittedName>
        <fullName evidence="1">Uncharacterized protein</fullName>
    </submittedName>
</protein>
<organism evidence="1 2">
    <name type="scientific">Yersinia kristensenii</name>
    <dbReference type="NCBI Taxonomy" id="28152"/>
    <lineage>
        <taxon>Bacteria</taxon>
        <taxon>Pseudomonadati</taxon>
        <taxon>Pseudomonadota</taxon>
        <taxon>Gammaproteobacteria</taxon>
        <taxon>Enterobacterales</taxon>
        <taxon>Yersiniaceae</taxon>
        <taxon>Yersinia</taxon>
    </lineage>
</organism>
<reference evidence="1 2" key="1">
    <citation type="submission" date="2015-03" db="EMBL/GenBank/DDBJ databases">
        <authorList>
            <person name="Murphy D."/>
        </authorList>
    </citation>
    <scope>NUCLEOTIDE SEQUENCE [LARGE SCALE GENOMIC DNA]</scope>
    <source>
        <strain evidence="1 2">FCF326</strain>
    </source>
</reference>
<proteinExistence type="predicted"/>
<dbReference type="AlphaFoldDB" id="A0A0T9L3R7"/>
<sequence length="443" mass="50339">MAGHESLNPTNMPNCTGKVGDVGTKCNQEFTHQIKLIPVEKNKVPLSDIPWTIIFKDIKQNKNGKTDTLGKTERIHTKKPENVIGVVGKLAVAYQRRGENFGSLKEIKEREISLVTEAGKPKKEIPYCDGYDYITVVAARTAPRDMRWQGGYGLTEEGKGNQYRFINCGLRQLREFPTASRDDYAVQRIMVVFQQGYTENDIKIINSYTKKHNSYIVYVKNKSELINFINNRKEKKRLIKKLVIFCHGIINVASYHYAGDNKEAGEFNISDIEKVYESIFDYDAEIVTYACRAGISVDSSDLTGVDAGQKQSPAQKMANSWDVKVKAFEMRSSYVGTYGTDKEIQVAKRYDETANRYNAAILQYQKEVAKGNKEIKMPEKPKDYEENIRRHEDIQAREINQQTGGPIAPNGAWCFPITGNTPTGLKKGLQPYQPMEWKNDKVK</sequence>
<name>A0A0T9L3R7_YERKR</name>
<evidence type="ECO:0000313" key="2">
    <source>
        <dbReference type="Proteomes" id="UP000045824"/>
    </source>
</evidence>